<name>A0ABR2FQ55_9ROSI</name>
<organism evidence="1 2">
    <name type="scientific">Hibiscus sabdariffa</name>
    <name type="common">roselle</name>
    <dbReference type="NCBI Taxonomy" id="183260"/>
    <lineage>
        <taxon>Eukaryota</taxon>
        <taxon>Viridiplantae</taxon>
        <taxon>Streptophyta</taxon>
        <taxon>Embryophyta</taxon>
        <taxon>Tracheophyta</taxon>
        <taxon>Spermatophyta</taxon>
        <taxon>Magnoliopsida</taxon>
        <taxon>eudicotyledons</taxon>
        <taxon>Gunneridae</taxon>
        <taxon>Pentapetalae</taxon>
        <taxon>rosids</taxon>
        <taxon>malvids</taxon>
        <taxon>Malvales</taxon>
        <taxon>Malvaceae</taxon>
        <taxon>Malvoideae</taxon>
        <taxon>Hibiscus</taxon>
    </lineage>
</organism>
<gene>
    <name evidence="1" type="ORF">V6N12_068445</name>
</gene>
<protein>
    <submittedName>
        <fullName evidence="1">Uncharacterized protein</fullName>
    </submittedName>
</protein>
<dbReference type="Proteomes" id="UP001472677">
    <property type="component" value="Unassembled WGS sequence"/>
</dbReference>
<reference evidence="1 2" key="1">
    <citation type="journal article" date="2024" name="G3 (Bethesda)">
        <title>Genome assembly of Hibiscus sabdariffa L. provides insights into metabolisms of medicinal natural products.</title>
        <authorList>
            <person name="Kim T."/>
        </authorList>
    </citation>
    <scope>NUCLEOTIDE SEQUENCE [LARGE SCALE GENOMIC DNA]</scope>
    <source>
        <strain evidence="1">TK-2024</strain>
        <tissue evidence="1">Old leaves</tissue>
    </source>
</reference>
<keyword evidence="2" id="KW-1185">Reference proteome</keyword>
<accession>A0ABR2FQ55</accession>
<dbReference type="EMBL" id="JBBPBM010000005">
    <property type="protein sequence ID" value="KAK8584198.1"/>
    <property type="molecule type" value="Genomic_DNA"/>
</dbReference>
<proteinExistence type="predicted"/>
<sequence length="170" mass="18873">MVSIGVGRPQGDRATMRQEVPFDTRKPKLVNHLSVKPMRTTRSIEGVIDDEKLEIFGDNSTDGRNAPVSSHGEDPVGAQLWEENQRVDWHVLEAPSEGWMKDKAVGIVGRVLSCQLMGDVMTDVSLVSMVSGESCQKLIDFTNEDTQSCPDELLTPRDKLRAKILRVNKA</sequence>
<comment type="caution">
    <text evidence="1">The sequence shown here is derived from an EMBL/GenBank/DDBJ whole genome shotgun (WGS) entry which is preliminary data.</text>
</comment>
<evidence type="ECO:0000313" key="1">
    <source>
        <dbReference type="EMBL" id="KAK8584198.1"/>
    </source>
</evidence>
<evidence type="ECO:0000313" key="2">
    <source>
        <dbReference type="Proteomes" id="UP001472677"/>
    </source>
</evidence>